<dbReference type="Pfam" id="PF01243">
    <property type="entry name" value="PNPOx_N"/>
    <property type="match status" value="1"/>
</dbReference>
<proteinExistence type="predicted"/>
<accession>A0ABR9ZHJ0</accession>
<dbReference type="SUPFAM" id="SSF50475">
    <property type="entry name" value="FMN-binding split barrel"/>
    <property type="match status" value="1"/>
</dbReference>
<gene>
    <name evidence="3" type="ORF">IRY30_02225</name>
</gene>
<comment type="caution">
    <text evidence="3">The sequence shown here is derived from an EMBL/GenBank/DDBJ whole genome shotgun (WGS) entry which is preliminary data.</text>
</comment>
<organism evidence="3 4">
    <name type="scientific">Corynebacterium suicordis DSM 45110</name>
    <dbReference type="NCBI Taxonomy" id="1121369"/>
    <lineage>
        <taxon>Bacteria</taxon>
        <taxon>Bacillati</taxon>
        <taxon>Actinomycetota</taxon>
        <taxon>Actinomycetes</taxon>
        <taxon>Mycobacteriales</taxon>
        <taxon>Corynebacteriaceae</taxon>
        <taxon>Corynebacterium</taxon>
    </lineage>
</organism>
<reference evidence="3 4" key="1">
    <citation type="submission" date="2020-10" db="EMBL/GenBank/DDBJ databases">
        <title>Novel species in genus Corynebacterium.</title>
        <authorList>
            <person name="Zhang G."/>
        </authorList>
    </citation>
    <scope>NUCLEOTIDE SEQUENCE [LARGE SCALE GENOMIC DNA]</scope>
    <source>
        <strain evidence="3 4">DSM 45110</strain>
    </source>
</reference>
<keyword evidence="4" id="KW-1185">Reference proteome</keyword>
<evidence type="ECO:0000313" key="3">
    <source>
        <dbReference type="EMBL" id="MBF4552898.1"/>
    </source>
</evidence>
<dbReference type="InterPro" id="IPR012349">
    <property type="entry name" value="Split_barrel_FMN-bd"/>
</dbReference>
<evidence type="ECO:0000256" key="1">
    <source>
        <dbReference type="SAM" id="Coils"/>
    </source>
</evidence>
<feature type="coiled-coil region" evidence="1">
    <location>
        <begin position="193"/>
        <end position="220"/>
    </location>
</feature>
<feature type="domain" description="Pyridoxamine 5'-phosphate oxidase N-terminal" evidence="2">
    <location>
        <begin position="54"/>
        <end position="170"/>
    </location>
</feature>
<evidence type="ECO:0000313" key="4">
    <source>
        <dbReference type="Proteomes" id="UP000635902"/>
    </source>
</evidence>
<evidence type="ECO:0000259" key="2">
    <source>
        <dbReference type="Pfam" id="PF01243"/>
    </source>
</evidence>
<dbReference type="Gene3D" id="2.30.110.10">
    <property type="entry name" value="Electron Transport, Fmn-binding Protein, Chain A"/>
    <property type="match status" value="1"/>
</dbReference>
<dbReference type="PANTHER" id="PTHR42815:SF2">
    <property type="entry name" value="FAD-BINDING, PUTATIVE (AFU_ORTHOLOGUE AFUA_6G07600)-RELATED"/>
    <property type="match status" value="1"/>
</dbReference>
<protein>
    <submittedName>
        <fullName evidence="3">Pyridoxamine 5'-phosphate oxidase family protein</fullName>
    </submittedName>
</protein>
<name>A0ABR9ZHJ0_9CORY</name>
<keyword evidence="1" id="KW-0175">Coiled coil</keyword>
<dbReference type="RefSeq" id="WP_194555768.1">
    <property type="nucleotide sequence ID" value="NZ_JADKMY010000001.1"/>
</dbReference>
<dbReference type="InterPro" id="IPR011576">
    <property type="entry name" value="Pyridox_Oxase_N"/>
</dbReference>
<dbReference type="EMBL" id="JADKMY010000001">
    <property type="protein sequence ID" value="MBF4552898.1"/>
    <property type="molecule type" value="Genomic_DNA"/>
</dbReference>
<dbReference type="Proteomes" id="UP000635902">
    <property type="component" value="Unassembled WGS sequence"/>
</dbReference>
<dbReference type="PANTHER" id="PTHR42815">
    <property type="entry name" value="FAD-BINDING, PUTATIVE (AFU_ORTHOLOGUE AFUA_6G07600)-RELATED"/>
    <property type="match status" value="1"/>
</dbReference>
<sequence length="221" mass="24847">MSSDVSSDKTPASPRVTYEDLAYDSFVRRRQGADTFHPSSRSDAFVFEPGDSKLIREADSFFLGTVTGAGWPYVQHRGGPAGFVHVLGPSTLAWVELEGNNQFVSTGNVDRDGRVALFFVDYQTRTRVKVFGYARVIEGEDDPELMRTVRDLGDREIRSKGQRVMVVEVTAADRNCTKYIHSRWTKAQMDEVISLYRADIAELKATNEELRARIAELEGRS</sequence>